<organism evidence="1 2">
    <name type="scientific">Liquorilactobacillus ghanensis DSM 18630</name>
    <dbReference type="NCBI Taxonomy" id="1423750"/>
    <lineage>
        <taxon>Bacteria</taxon>
        <taxon>Bacillati</taxon>
        <taxon>Bacillota</taxon>
        <taxon>Bacilli</taxon>
        <taxon>Lactobacillales</taxon>
        <taxon>Lactobacillaceae</taxon>
        <taxon>Liquorilactobacillus</taxon>
    </lineage>
</organism>
<evidence type="ECO:0000313" key="1">
    <source>
        <dbReference type="EMBL" id="KRM07988.1"/>
    </source>
</evidence>
<dbReference type="Proteomes" id="UP000051451">
    <property type="component" value="Unassembled WGS sequence"/>
</dbReference>
<dbReference type="RefSeq" id="WP_057870776.1">
    <property type="nucleotide sequence ID" value="NZ_AZGB01000003.1"/>
</dbReference>
<comment type="caution">
    <text evidence="1">The sequence shown here is derived from an EMBL/GenBank/DDBJ whole genome shotgun (WGS) entry which is preliminary data.</text>
</comment>
<gene>
    <name evidence="1" type="ORF">FC89_GL002097</name>
</gene>
<dbReference type="EMBL" id="AZGB01000003">
    <property type="protein sequence ID" value="KRM07988.1"/>
    <property type="molecule type" value="Genomic_DNA"/>
</dbReference>
<accession>A0A0R1VWY0</accession>
<dbReference type="OrthoDB" id="2298055at2"/>
<dbReference type="GeneID" id="98318039"/>
<dbReference type="PATRIC" id="fig|1423750.3.peg.2138"/>
<name>A0A0R1VWY0_9LACO</name>
<protein>
    <submittedName>
        <fullName evidence="1">Uncharacterized protein</fullName>
    </submittedName>
</protein>
<evidence type="ECO:0000313" key="2">
    <source>
        <dbReference type="Proteomes" id="UP000051451"/>
    </source>
</evidence>
<sequence>MGKYEFIINLIDYDLFTDSNQRQVLKKNRLTQQQTEYRLPAKDFIELLDELNRYHRSRNQQTFWKMIEKKYLNLGNQIIR</sequence>
<keyword evidence="2" id="KW-1185">Reference proteome</keyword>
<reference evidence="1 2" key="1">
    <citation type="journal article" date="2015" name="Genome Announc.">
        <title>Expanding the biotechnology potential of lactobacilli through comparative genomics of 213 strains and associated genera.</title>
        <authorList>
            <person name="Sun Z."/>
            <person name="Harris H.M."/>
            <person name="McCann A."/>
            <person name="Guo C."/>
            <person name="Argimon S."/>
            <person name="Zhang W."/>
            <person name="Yang X."/>
            <person name="Jeffery I.B."/>
            <person name="Cooney J.C."/>
            <person name="Kagawa T.F."/>
            <person name="Liu W."/>
            <person name="Song Y."/>
            <person name="Salvetti E."/>
            <person name="Wrobel A."/>
            <person name="Rasinkangas P."/>
            <person name="Parkhill J."/>
            <person name="Rea M.C."/>
            <person name="O'Sullivan O."/>
            <person name="Ritari J."/>
            <person name="Douillard F.P."/>
            <person name="Paul Ross R."/>
            <person name="Yang R."/>
            <person name="Briner A.E."/>
            <person name="Felis G.E."/>
            <person name="de Vos W.M."/>
            <person name="Barrangou R."/>
            <person name="Klaenhammer T.R."/>
            <person name="Caufield P.W."/>
            <person name="Cui Y."/>
            <person name="Zhang H."/>
            <person name="O'Toole P.W."/>
        </authorList>
    </citation>
    <scope>NUCLEOTIDE SEQUENCE [LARGE SCALE GENOMIC DNA]</scope>
    <source>
        <strain evidence="1 2">DSM 18630</strain>
    </source>
</reference>
<proteinExistence type="predicted"/>
<dbReference type="AlphaFoldDB" id="A0A0R1VWY0"/>